<dbReference type="OrthoDB" id="5770106at2"/>
<proteinExistence type="predicted"/>
<dbReference type="RefSeq" id="WP_017841758.1">
    <property type="nucleotide sequence ID" value="NZ_CP035467.1"/>
</dbReference>
<name>A0A4V1IKB8_METBY</name>
<gene>
    <name evidence="1" type="ORF">EQU24_20550</name>
</gene>
<dbReference type="Proteomes" id="UP000305881">
    <property type="component" value="Chromosome"/>
</dbReference>
<sequence>MYRIQTQPASPGPAEIEKEIRLYMHLYLTQRVWFISQAVVELIDALIGHPDFDGTPEQRCGFIRLAGVWRCIAWIDRCTQTQSSGYENSQEE</sequence>
<protein>
    <submittedName>
        <fullName evidence="1">Uncharacterized protein</fullName>
    </submittedName>
</protein>
<accession>A0A4V1IKB8</accession>
<reference evidence="2" key="1">
    <citation type="journal article" date="2019" name="J. Bacteriol.">
        <title>A Mutagenic Screen Identifies a TonB-Dependent Receptor Required for the Lanthanide Metal Switch in the Type I Methanotroph 'Methylotuvimicrobium buryatense' 5GB1C.</title>
        <authorList>
            <person name="Groom J.D."/>
            <person name="Ford S.M."/>
            <person name="Pesesky M.W."/>
            <person name="Lidstrom M.E."/>
        </authorList>
    </citation>
    <scope>NUCLEOTIDE SEQUENCE [LARGE SCALE GENOMIC DNA]</scope>
    <source>
        <strain evidence="2">5GB1C</strain>
    </source>
</reference>
<keyword evidence="2" id="KW-1185">Reference proteome</keyword>
<evidence type="ECO:0000313" key="1">
    <source>
        <dbReference type="EMBL" id="QCW84355.1"/>
    </source>
</evidence>
<dbReference type="EMBL" id="CP035467">
    <property type="protein sequence ID" value="QCW84355.1"/>
    <property type="molecule type" value="Genomic_DNA"/>
</dbReference>
<dbReference type="KEGG" id="mbur:EQU24_20550"/>
<dbReference type="STRING" id="675511.GCA_000341735_03317"/>
<organism evidence="1 2">
    <name type="scientific">Methylotuvimicrobium buryatense</name>
    <name type="common">Methylomicrobium buryatense</name>
    <dbReference type="NCBI Taxonomy" id="95641"/>
    <lineage>
        <taxon>Bacteria</taxon>
        <taxon>Pseudomonadati</taxon>
        <taxon>Pseudomonadota</taxon>
        <taxon>Gammaproteobacteria</taxon>
        <taxon>Methylococcales</taxon>
        <taxon>Methylococcaceae</taxon>
        <taxon>Methylotuvimicrobium</taxon>
    </lineage>
</organism>
<evidence type="ECO:0000313" key="2">
    <source>
        <dbReference type="Proteomes" id="UP000305881"/>
    </source>
</evidence>
<dbReference type="AlphaFoldDB" id="A0A4V1IKB8"/>